<organism evidence="1 2">
    <name type="scientific">Aquitalea magnusonii</name>
    <dbReference type="NCBI Taxonomy" id="332411"/>
    <lineage>
        <taxon>Bacteria</taxon>
        <taxon>Pseudomonadati</taxon>
        <taxon>Pseudomonadota</taxon>
        <taxon>Betaproteobacteria</taxon>
        <taxon>Neisseriales</taxon>
        <taxon>Chromobacteriaceae</taxon>
        <taxon>Aquitalea</taxon>
    </lineage>
</organism>
<dbReference type="GO" id="GO:0004619">
    <property type="term" value="F:phosphoglycerate mutase activity"/>
    <property type="evidence" value="ECO:0007669"/>
    <property type="project" value="InterPro"/>
</dbReference>
<evidence type="ECO:0008006" key="3">
    <source>
        <dbReference type="Google" id="ProtNLM"/>
    </source>
</evidence>
<dbReference type="AlphaFoldDB" id="A0A318JMP5"/>
<dbReference type="OrthoDB" id="5295974at2"/>
<dbReference type="PIRSF" id="PIRSF015283">
    <property type="entry name" value="Regulatory_RpfE"/>
    <property type="match status" value="1"/>
</dbReference>
<dbReference type="InterPro" id="IPR016631">
    <property type="entry name" value="Regulatory_RpfE"/>
</dbReference>
<name>A0A318JMP5_9NEIS</name>
<evidence type="ECO:0000313" key="2">
    <source>
        <dbReference type="Proteomes" id="UP000248395"/>
    </source>
</evidence>
<sequence>MKLTLLMPGLSWLDAHDGAEVCRGLALPALSILLGRGSRRPLSSTLSQLYQQPLGMPGASIASQLAQRAGLGAGHWLLADPVHVRIDRDRALLADVGVMSISQHEADALLLSLNQHFAEDGLQFHALQPGRWLLQLPEASRASFTPLPDAVGENVNEHLPAGERGLHWNRLLNEMQMLLYIHPLNDEREARGELAVNSVWLWGDAVEAGRGSAVERPDLVLADDELLQLQATAAGLPCDAAPYACEGLLAAAGKSEHVLLVQDALLAAAQYRDAWGWREQLQRMEQDWFAPLLQLLKQGQLQQLRLLSHGPAGFELTVSRPALWKFWQRPQAPAALY</sequence>
<dbReference type="RefSeq" id="WP_059285691.1">
    <property type="nucleotide sequence ID" value="NZ_LNQU01000036.1"/>
</dbReference>
<accession>A0A318JMP5</accession>
<dbReference type="Proteomes" id="UP000248395">
    <property type="component" value="Unassembled WGS sequence"/>
</dbReference>
<dbReference type="EMBL" id="QJKC01000001">
    <property type="protein sequence ID" value="PXX51191.1"/>
    <property type="molecule type" value="Genomic_DNA"/>
</dbReference>
<comment type="caution">
    <text evidence="1">The sequence shown here is derived from an EMBL/GenBank/DDBJ whole genome shotgun (WGS) entry which is preliminary data.</text>
</comment>
<proteinExistence type="predicted"/>
<evidence type="ECO:0000313" key="1">
    <source>
        <dbReference type="EMBL" id="PXX51191.1"/>
    </source>
</evidence>
<keyword evidence="2" id="KW-1185">Reference proteome</keyword>
<protein>
    <recommendedName>
        <fullName evidence="3">Regulatory protein, RpfE type</fullName>
    </recommendedName>
</protein>
<gene>
    <name evidence="1" type="ORF">DFR38_101253</name>
</gene>
<reference evidence="1 2" key="1">
    <citation type="submission" date="2018-05" db="EMBL/GenBank/DDBJ databases">
        <title>Genomic Encyclopedia of Type Strains, Phase IV (KMG-IV): sequencing the most valuable type-strain genomes for metagenomic binning, comparative biology and taxonomic classification.</title>
        <authorList>
            <person name="Goeker M."/>
        </authorList>
    </citation>
    <scope>NUCLEOTIDE SEQUENCE [LARGE SCALE GENOMIC DNA]</scope>
    <source>
        <strain evidence="1 2">DSM 25134</strain>
    </source>
</reference>